<dbReference type="EMBL" id="JBHSFO010000015">
    <property type="protein sequence ID" value="MFC4606042.1"/>
    <property type="molecule type" value="Genomic_DNA"/>
</dbReference>
<dbReference type="InterPro" id="IPR043755">
    <property type="entry name" value="DUF5701"/>
</dbReference>
<proteinExistence type="predicted"/>
<gene>
    <name evidence="1" type="ORF">ACFO6S_20265</name>
</gene>
<protein>
    <submittedName>
        <fullName evidence="1">DUF5701 family protein</fullName>
    </submittedName>
</protein>
<keyword evidence="2" id="KW-1185">Reference proteome</keyword>
<organism evidence="1 2">
    <name type="scientific">Rhodococcus kronopolitis</name>
    <dbReference type="NCBI Taxonomy" id="1460226"/>
    <lineage>
        <taxon>Bacteria</taxon>
        <taxon>Bacillati</taxon>
        <taxon>Actinomycetota</taxon>
        <taxon>Actinomycetes</taxon>
        <taxon>Mycobacteriales</taxon>
        <taxon>Nocardiaceae</taxon>
        <taxon>Rhodococcus</taxon>
    </lineage>
</organism>
<reference evidence="2" key="1">
    <citation type="journal article" date="2019" name="Int. J. Syst. Evol. Microbiol.">
        <title>The Global Catalogue of Microorganisms (GCM) 10K type strain sequencing project: providing services to taxonomists for standard genome sequencing and annotation.</title>
        <authorList>
            <consortium name="The Broad Institute Genomics Platform"/>
            <consortium name="The Broad Institute Genome Sequencing Center for Infectious Disease"/>
            <person name="Wu L."/>
            <person name="Ma J."/>
        </authorList>
    </citation>
    <scope>NUCLEOTIDE SEQUENCE [LARGE SCALE GENOMIC DNA]</scope>
    <source>
        <strain evidence="2">CCUG 54520</strain>
    </source>
</reference>
<dbReference type="Proteomes" id="UP001595914">
    <property type="component" value="Unassembled WGS sequence"/>
</dbReference>
<dbReference type="RefSeq" id="WP_378419778.1">
    <property type="nucleotide sequence ID" value="NZ_JBHSFO010000015.1"/>
</dbReference>
<accession>A0ABV9FW65</accession>
<comment type="caution">
    <text evidence="1">The sequence shown here is derived from an EMBL/GenBank/DDBJ whole genome shotgun (WGS) entry which is preliminary data.</text>
</comment>
<evidence type="ECO:0000313" key="1">
    <source>
        <dbReference type="EMBL" id="MFC4606042.1"/>
    </source>
</evidence>
<dbReference type="Pfam" id="PF18959">
    <property type="entry name" value="DUF5701"/>
    <property type="match status" value="1"/>
</dbReference>
<evidence type="ECO:0000313" key="2">
    <source>
        <dbReference type="Proteomes" id="UP001595914"/>
    </source>
</evidence>
<name>A0ABV9FW65_9NOCA</name>
<sequence length="219" mass="23769">MPSTTVESEFDRQVEVLTTLGYPALTGLTPAQFAAELEPLRETVRTHPESTDDHGEDHIPFVLVVARTAKGASLDAHEAMSRTAFGAKPGFSVLAPAELSQFRPVESVEIPDGIAYALMNIDTGSEFLNVTPAAALESLTAMERTPLTVEEGIALLTVRPDMLRKNKCFSLLASRCGDKRVPALWISERRPKLGWCWNGNPHTWLGSASASARLSLVRG</sequence>